<reference evidence="2" key="1">
    <citation type="journal article" date="2023" name="Insect Mol. Biol.">
        <title>Genome sequencing provides insights into the evolution of gene families encoding plant cell wall-degrading enzymes in longhorned beetles.</title>
        <authorList>
            <person name="Shin N.R."/>
            <person name="Okamura Y."/>
            <person name="Kirsch R."/>
            <person name="Pauchet Y."/>
        </authorList>
    </citation>
    <scope>NUCLEOTIDE SEQUENCE</scope>
    <source>
        <strain evidence="2">AMC_N1</strain>
    </source>
</reference>
<dbReference type="GO" id="GO:0051968">
    <property type="term" value="P:positive regulation of synaptic transmission, glutamatergic"/>
    <property type="evidence" value="ECO:0007669"/>
    <property type="project" value="TreeGrafter"/>
</dbReference>
<feature type="non-terminal residue" evidence="2">
    <location>
        <position position="1"/>
    </location>
</feature>
<evidence type="ECO:0000256" key="1">
    <source>
        <dbReference type="SAM" id="Phobius"/>
    </source>
</evidence>
<proteinExistence type="predicted"/>
<keyword evidence="1" id="KW-0472">Membrane</keyword>
<dbReference type="InterPro" id="IPR051072">
    <property type="entry name" value="CACNG_subunit"/>
</dbReference>
<dbReference type="GO" id="GO:0098943">
    <property type="term" value="P:neurotransmitter receptor transport, postsynaptic endosome to lysosome"/>
    <property type="evidence" value="ECO:0007669"/>
    <property type="project" value="TreeGrafter"/>
</dbReference>
<gene>
    <name evidence="2" type="ORF">NQ318_020628</name>
</gene>
<keyword evidence="1" id="KW-0812">Transmembrane</keyword>
<name>A0AAV8Z3C5_9CUCU</name>
<sequence>VPSPPCTLVKYRSWDDVTSSDLQVWANLDLAQVFISRMRLCTILCGSATALVLLAIFFGFLGHCQNDNKTIIACGLFILAGLSLGTGLVVFTSALSQTLMEIAQYHRDLPSGPLYEHSYGWCFFSASAAFIMANLAALFSIMGYINRFPSVDEMVRQTVPGAERKLREHQHLSTEYLVRHSGTMIHQYDPLPTDRSTYESESGPLLNRTPPGRLLHQQAAGLRSRGFRSARRGGGFPLDVAHTLAGQTVPITIKGRNTTAPTSFSDFPDKYGTIHCSGSSLQHGFDGAFDLESSATSGSYYGRSKTLQVNRNKKKCVAIETFQVPHSEFAEFGSKRTNDFGFSGSAV</sequence>
<dbReference type="EMBL" id="JAPWTK010000022">
    <property type="protein sequence ID" value="KAJ8957587.1"/>
    <property type="molecule type" value="Genomic_DNA"/>
</dbReference>
<dbReference type="GO" id="GO:0019226">
    <property type="term" value="P:transmission of nerve impulse"/>
    <property type="evidence" value="ECO:0007669"/>
    <property type="project" value="TreeGrafter"/>
</dbReference>
<organism evidence="2 3">
    <name type="scientific">Aromia moschata</name>
    <dbReference type="NCBI Taxonomy" id="1265417"/>
    <lineage>
        <taxon>Eukaryota</taxon>
        <taxon>Metazoa</taxon>
        <taxon>Ecdysozoa</taxon>
        <taxon>Arthropoda</taxon>
        <taxon>Hexapoda</taxon>
        <taxon>Insecta</taxon>
        <taxon>Pterygota</taxon>
        <taxon>Neoptera</taxon>
        <taxon>Endopterygota</taxon>
        <taxon>Coleoptera</taxon>
        <taxon>Polyphaga</taxon>
        <taxon>Cucujiformia</taxon>
        <taxon>Chrysomeloidea</taxon>
        <taxon>Cerambycidae</taxon>
        <taxon>Cerambycinae</taxon>
        <taxon>Callichromatini</taxon>
        <taxon>Aromia</taxon>
    </lineage>
</organism>
<protein>
    <submittedName>
        <fullName evidence="2">Uncharacterized protein</fullName>
    </submittedName>
</protein>
<keyword evidence="1" id="KW-1133">Transmembrane helix</keyword>
<feature type="transmembrane region" description="Helical" evidence="1">
    <location>
        <begin position="118"/>
        <end position="145"/>
    </location>
</feature>
<evidence type="ECO:0000313" key="2">
    <source>
        <dbReference type="EMBL" id="KAJ8957587.1"/>
    </source>
</evidence>
<dbReference type="GO" id="GO:0099590">
    <property type="term" value="P:neurotransmitter receptor internalization"/>
    <property type="evidence" value="ECO:0007669"/>
    <property type="project" value="TreeGrafter"/>
</dbReference>
<dbReference type="GO" id="GO:0005245">
    <property type="term" value="F:voltage-gated calcium channel activity"/>
    <property type="evidence" value="ECO:0007669"/>
    <property type="project" value="TreeGrafter"/>
</dbReference>
<dbReference type="GO" id="GO:0032281">
    <property type="term" value="C:AMPA glutamate receptor complex"/>
    <property type="evidence" value="ECO:0007669"/>
    <property type="project" value="TreeGrafter"/>
</dbReference>
<dbReference type="Proteomes" id="UP001162162">
    <property type="component" value="Unassembled WGS sequence"/>
</dbReference>
<accession>A0AAV8Z3C5</accession>
<dbReference type="PANTHER" id="PTHR12107">
    <property type="entry name" value="VOLTAGE-DEPENDENT CALCIUM CHANNEL GAMMA SUBUNIT"/>
    <property type="match status" value="1"/>
</dbReference>
<dbReference type="Gene3D" id="1.20.140.150">
    <property type="match status" value="1"/>
</dbReference>
<dbReference type="AlphaFoldDB" id="A0AAV8Z3C5"/>
<dbReference type="GO" id="GO:0098839">
    <property type="term" value="C:postsynaptic density membrane"/>
    <property type="evidence" value="ECO:0007669"/>
    <property type="project" value="TreeGrafter"/>
</dbReference>
<comment type="caution">
    <text evidence="2">The sequence shown here is derived from an EMBL/GenBank/DDBJ whole genome shotgun (WGS) entry which is preliminary data.</text>
</comment>
<feature type="transmembrane region" description="Helical" evidence="1">
    <location>
        <begin position="37"/>
        <end position="61"/>
    </location>
</feature>
<dbReference type="GO" id="GO:0098970">
    <property type="term" value="P:postsynaptic neurotransmitter receptor diffusion trapping"/>
    <property type="evidence" value="ECO:0007669"/>
    <property type="project" value="TreeGrafter"/>
</dbReference>
<dbReference type="GO" id="GO:0016247">
    <property type="term" value="F:channel regulator activity"/>
    <property type="evidence" value="ECO:0007669"/>
    <property type="project" value="TreeGrafter"/>
</dbReference>
<dbReference type="PANTHER" id="PTHR12107:SF0">
    <property type="entry name" value="STARGAZIN (MAMMALIAN CALCIUM CHANNEL) HOMOLOG"/>
    <property type="match status" value="1"/>
</dbReference>
<keyword evidence="3" id="KW-1185">Reference proteome</keyword>
<feature type="transmembrane region" description="Helical" evidence="1">
    <location>
        <begin position="73"/>
        <end position="98"/>
    </location>
</feature>
<evidence type="ECO:0000313" key="3">
    <source>
        <dbReference type="Proteomes" id="UP001162162"/>
    </source>
</evidence>